<evidence type="ECO:0000259" key="2">
    <source>
        <dbReference type="Pfam" id="PF07885"/>
    </source>
</evidence>
<name>A0A317FFR2_9PROT</name>
<gene>
    <name evidence="3" type="ORF">DFH01_11160</name>
</gene>
<dbReference type="Gene3D" id="1.10.287.70">
    <property type="match status" value="1"/>
</dbReference>
<dbReference type="Proteomes" id="UP000245765">
    <property type="component" value="Unassembled WGS sequence"/>
</dbReference>
<dbReference type="EMBL" id="QGNA01000002">
    <property type="protein sequence ID" value="PWS37393.1"/>
    <property type="molecule type" value="Genomic_DNA"/>
</dbReference>
<dbReference type="RefSeq" id="WP_109870501.1">
    <property type="nucleotide sequence ID" value="NZ_QGNA01000002.1"/>
</dbReference>
<reference evidence="4" key="1">
    <citation type="submission" date="2018-05" db="EMBL/GenBank/DDBJ databases">
        <authorList>
            <person name="Du Z."/>
            <person name="Wang X."/>
        </authorList>
    </citation>
    <scope>NUCLEOTIDE SEQUENCE [LARGE SCALE GENOMIC DNA]</scope>
    <source>
        <strain evidence="4">CQN31</strain>
    </source>
</reference>
<evidence type="ECO:0000313" key="4">
    <source>
        <dbReference type="Proteomes" id="UP000245765"/>
    </source>
</evidence>
<feature type="transmembrane region" description="Helical" evidence="1">
    <location>
        <begin position="191"/>
        <end position="210"/>
    </location>
</feature>
<comment type="caution">
    <text evidence="3">The sequence shown here is derived from an EMBL/GenBank/DDBJ whole genome shotgun (WGS) entry which is preliminary data.</text>
</comment>
<feature type="transmembrane region" description="Helical" evidence="1">
    <location>
        <begin position="50"/>
        <end position="67"/>
    </location>
</feature>
<sequence>MQIPAEEQRRHAAKPGTGSPDAAAHAMLFGLVAGLFLMPLLAAAGWLPGWLPNAVTVATLIAGSLALRRQGRLGWAVAVAMLLAAAAQGVPGPTPDWVMAGGLALLGAALLRGVLAPGRVTGARIEGAVALYLLVALLFAHLYEGLESALPGSFAGPIGEDGSLRYLSLIVQTSTGLGDIVPAGAVARTLVTLQALTGQIFIAVLLARLVSLEIASRRDQDG</sequence>
<organism evidence="3 4">
    <name type="scientific">Falsiroseomonas bella</name>
    <dbReference type="NCBI Taxonomy" id="2184016"/>
    <lineage>
        <taxon>Bacteria</taxon>
        <taxon>Pseudomonadati</taxon>
        <taxon>Pseudomonadota</taxon>
        <taxon>Alphaproteobacteria</taxon>
        <taxon>Acetobacterales</taxon>
        <taxon>Roseomonadaceae</taxon>
        <taxon>Falsiroseomonas</taxon>
    </lineage>
</organism>
<keyword evidence="4" id="KW-1185">Reference proteome</keyword>
<evidence type="ECO:0000313" key="3">
    <source>
        <dbReference type="EMBL" id="PWS37393.1"/>
    </source>
</evidence>
<proteinExistence type="predicted"/>
<dbReference type="SUPFAM" id="SSF81324">
    <property type="entry name" value="Voltage-gated potassium channels"/>
    <property type="match status" value="1"/>
</dbReference>
<dbReference type="OrthoDB" id="2974133at2"/>
<keyword evidence="1" id="KW-0472">Membrane</keyword>
<dbReference type="Pfam" id="PF07885">
    <property type="entry name" value="Ion_trans_2"/>
    <property type="match status" value="1"/>
</dbReference>
<keyword evidence="1" id="KW-0812">Transmembrane</keyword>
<dbReference type="InterPro" id="IPR013099">
    <property type="entry name" value="K_chnl_dom"/>
</dbReference>
<feature type="transmembrane region" description="Helical" evidence="1">
    <location>
        <begin position="74"/>
        <end position="91"/>
    </location>
</feature>
<keyword evidence="1" id="KW-1133">Transmembrane helix</keyword>
<evidence type="ECO:0000256" key="1">
    <source>
        <dbReference type="SAM" id="Phobius"/>
    </source>
</evidence>
<feature type="transmembrane region" description="Helical" evidence="1">
    <location>
        <begin position="21"/>
        <end position="44"/>
    </location>
</feature>
<accession>A0A317FFR2</accession>
<dbReference type="AlphaFoldDB" id="A0A317FFR2"/>
<protein>
    <recommendedName>
        <fullName evidence="2">Potassium channel domain-containing protein</fullName>
    </recommendedName>
</protein>
<feature type="domain" description="Potassium channel" evidence="2">
    <location>
        <begin position="166"/>
        <end position="211"/>
    </location>
</feature>
<feature type="transmembrane region" description="Helical" evidence="1">
    <location>
        <begin position="97"/>
        <end position="115"/>
    </location>
</feature>
<feature type="transmembrane region" description="Helical" evidence="1">
    <location>
        <begin position="127"/>
        <end position="143"/>
    </location>
</feature>